<dbReference type="GO" id="GO:0006633">
    <property type="term" value="P:fatty acid biosynthetic process"/>
    <property type="evidence" value="ECO:0007669"/>
    <property type="project" value="InterPro"/>
</dbReference>
<feature type="chain" id="PRO_5032609396" evidence="4">
    <location>
        <begin position="21"/>
        <end position="399"/>
    </location>
</feature>
<dbReference type="InterPro" id="IPR016039">
    <property type="entry name" value="Thiolase-like"/>
</dbReference>
<dbReference type="NCBIfam" id="NF006618">
    <property type="entry name" value="PRK09185.1"/>
    <property type="match status" value="1"/>
</dbReference>
<keyword evidence="2 3" id="KW-0808">Transferase</keyword>
<keyword evidence="4" id="KW-0732">Signal</keyword>
<dbReference type="InterPro" id="IPR018201">
    <property type="entry name" value="Ketoacyl_synth_AS"/>
</dbReference>
<dbReference type="OrthoDB" id="9808669at2"/>
<evidence type="ECO:0000256" key="1">
    <source>
        <dbReference type="ARBA" id="ARBA00008467"/>
    </source>
</evidence>
<dbReference type="Proteomes" id="UP000460715">
    <property type="component" value="Unassembled WGS sequence"/>
</dbReference>
<keyword evidence="7" id="KW-1185">Reference proteome</keyword>
<dbReference type="SMART" id="SM00825">
    <property type="entry name" value="PKS_KS"/>
    <property type="match status" value="1"/>
</dbReference>
<name>A0A845BG82_9PROT</name>
<dbReference type="GO" id="GO:0004315">
    <property type="term" value="F:3-oxoacyl-[acyl-carrier-protein] synthase activity"/>
    <property type="evidence" value="ECO:0007669"/>
    <property type="project" value="InterPro"/>
</dbReference>
<dbReference type="Gene3D" id="3.40.47.10">
    <property type="match status" value="1"/>
</dbReference>
<dbReference type="InterPro" id="IPR014030">
    <property type="entry name" value="Ketoacyl_synth_N"/>
</dbReference>
<dbReference type="GO" id="GO:0005829">
    <property type="term" value="C:cytosol"/>
    <property type="evidence" value="ECO:0007669"/>
    <property type="project" value="TreeGrafter"/>
</dbReference>
<comment type="caution">
    <text evidence="6">The sequence shown here is derived from an EMBL/GenBank/DDBJ whole genome shotgun (WGS) entry which is preliminary data.</text>
</comment>
<dbReference type="PANTHER" id="PTHR11712:SF320">
    <property type="entry name" value="BETA-KETOACYL SYNTHASE"/>
    <property type="match status" value="1"/>
</dbReference>
<dbReference type="EMBL" id="SNVJ01000010">
    <property type="protein sequence ID" value="MXP64232.1"/>
    <property type="molecule type" value="Genomic_DNA"/>
</dbReference>
<evidence type="ECO:0000313" key="6">
    <source>
        <dbReference type="EMBL" id="MXP64232.1"/>
    </source>
</evidence>
<accession>A0A845BG82</accession>
<reference evidence="6 7" key="1">
    <citation type="submission" date="2019-03" db="EMBL/GenBank/DDBJ databases">
        <title>Roseomonas sp. a novel Roseomonas species isolated from Sea whip Gorgonian.</title>
        <authorList>
            <person name="Li F."/>
            <person name="Pan X."/>
            <person name="Huang S."/>
            <person name="Li Z."/>
            <person name="Meng B."/>
        </authorList>
    </citation>
    <scope>NUCLEOTIDE SEQUENCE [LARGE SCALE GENOMIC DNA]</scope>
    <source>
        <strain evidence="6 7">M0104</strain>
    </source>
</reference>
<evidence type="ECO:0000256" key="4">
    <source>
        <dbReference type="SAM" id="SignalP"/>
    </source>
</evidence>
<comment type="similarity">
    <text evidence="1 3">Belongs to the thiolase-like superfamily. Beta-ketoacyl-ACP synthases family.</text>
</comment>
<feature type="signal peptide" evidence="4">
    <location>
        <begin position="1"/>
        <end position="20"/>
    </location>
</feature>
<evidence type="ECO:0000259" key="5">
    <source>
        <dbReference type="PROSITE" id="PS52004"/>
    </source>
</evidence>
<evidence type="ECO:0000256" key="2">
    <source>
        <dbReference type="ARBA" id="ARBA00022679"/>
    </source>
</evidence>
<dbReference type="InterPro" id="IPR000794">
    <property type="entry name" value="Beta-ketoacyl_synthase"/>
</dbReference>
<dbReference type="PANTHER" id="PTHR11712">
    <property type="entry name" value="POLYKETIDE SYNTHASE-RELATED"/>
    <property type="match status" value="1"/>
</dbReference>
<protein>
    <submittedName>
        <fullName evidence="6">Beta-ketoacyl-[acyl-carrier-protein] synthase family protein</fullName>
    </submittedName>
</protein>
<proteinExistence type="inferred from homology"/>
<dbReference type="PROSITE" id="PS00606">
    <property type="entry name" value="KS3_1"/>
    <property type="match status" value="1"/>
</dbReference>
<evidence type="ECO:0000313" key="7">
    <source>
        <dbReference type="Proteomes" id="UP000460715"/>
    </source>
</evidence>
<organism evidence="6 7">
    <name type="scientific">Teichococcus coralli</name>
    <dbReference type="NCBI Taxonomy" id="2545983"/>
    <lineage>
        <taxon>Bacteria</taxon>
        <taxon>Pseudomonadati</taxon>
        <taxon>Pseudomonadota</taxon>
        <taxon>Alphaproteobacteria</taxon>
        <taxon>Acetobacterales</taxon>
        <taxon>Roseomonadaceae</taxon>
        <taxon>Roseomonas</taxon>
    </lineage>
</organism>
<dbReference type="SUPFAM" id="SSF53901">
    <property type="entry name" value="Thiolase-like"/>
    <property type="match status" value="2"/>
</dbReference>
<dbReference type="InterPro" id="IPR020841">
    <property type="entry name" value="PKS_Beta-ketoAc_synthase_dom"/>
</dbReference>
<dbReference type="Pfam" id="PF02801">
    <property type="entry name" value="Ketoacyl-synt_C"/>
    <property type="match status" value="1"/>
</dbReference>
<dbReference type="PROSITE" id="PS52004">
    <property type="entry name" value="KS3_2"/>
    <property type="match status" value="1"/>
</dbReference>
<dbReference type="AlphaFoldDB" id="A0A845BG82"/>
<dbReference type="InterPro" id="IPR014031">
    <property type="entry name" value="Ketoacyl_synth_C"/>
</dbReference>
<gene>
    <name evidence="6" type="ORF">E0493_12845</name>
</gene>
<dbReference type="Pfam" id="PF00109">
    <property type="entry name" value="ketoacyl-synt"/>
    <property type="match status" value="1"/>
</dbReference>
<evidence type="ECO:0000256" key="3">
    <source>
        <dbReference type="RuleBase" id="RU003694"/>
    </source>
</evidence>
<sequence length="399" mass="40628">MHPSFPPLVLSALTAVSAMGAGLAATRAALEERRSGLAPSLPADDLPGTWTGRVAGLEAVRLPAALERFACRNNRLAELALQCDGFAEVVLAARERLGAARIGVVLGTSTAGIAETEAAYRRRGPGEVALPADFDFAGTHDLFSLARYVRARLGLRGPAMTLSTACTSGARSFLEGAALLRTGQCDAVVVGGVDTVCRMTLQGFNALALLAQGPTRPCAADRGGISIGEAGSFALLQRAEEAPGAPLRLLGAGASSDGHHMSSPHPEGLGAVGAMRAALDAAGLAPDAIDYVNLHGTGTRANDAMEDRAVSHLFGAAVPCSSTKGWSGHTLGASGALEAAIAAICVQAGLVPGCLGVEAPDPEFRADVVTANRHRPVRRVLSNSFGFGGSNCSLIIGRA</sequence>
<feature type="domain" description="Ketosynthase family 3 (KS3)" evidence="5">
    <location>
        <begin position="1"/>
        <end position="398"/>
    </location>
</feature>
<dbReference type="CDD" id="cd00834">
    <property type="entry name" value="KAS_I_II"/>
    <property type="match status" value="1"/>
</dbReference>